<keyword evidence="4" id="KW-1185">Reference proteome</keyword>
<dbReference type="EMBL" id="JAUESC010000384">
    <property type="protein sequence ID" value="KAK0580251.1"/>
    <property type="molecule type" value="Genomic_DNA"/>
</dbReference>
<comment type="caution">
    <text evidence="3">The sequence shown here is derived from an EMBL/GenBank/DDBJ whole genome shotgun (WGS) entry which is preliminary data.</text>
</comment>
<evidence type="ECO:0000313" key="3">
    <source>
        <dbReference type="EMBL" id="KAK0580251.1"/>
    </source>
</evidence>
<feature type="transmembrane region" description="Helical" evidence="2">
    <location>
        <begin position="56"/>
        <end position="78"/>
    </location>
</feature>
<organism evidence="3 4">
    <name type="scientific">Acer saccharum</name>
    <name type="common">Sugar maple</name>
    <dbReference type="NCBI Taxonomy" id="4024"/>
    <lineage>
        <taxon>Eukaryota</taxon>
        <taxon>Viridiplantae</taxon>
        <taxon>Streptophyta</taxon>
        <taxon>Embryophyta</taxon>
        <taxon>Tracheophyta</taxon>
        <taxon>Spermatophyta</taxon>
        <taxon>Magnoliopsida</taxon>
        <taxon>eudicotyledons</taxon>
        <taxon>Gunneridae</taxon>
        <taxon>Pentapetalae</taxon>
        <taxon>rosids</taxon>
        <taxon>malvids</taxon>
        <taxon>Sapindales</taxon>
        <taxon>Sapindaceae</taxon>
        <taxon>Hippocastanoideae</taxon>
        <taxon>Acereae</taxon>
        <taxon>Acer</taxon>
    </lineage>
</organism>
<dbReference type="Proteomes" id="UP001168877">
    <property type="component" value="Unassembled WGS sequence"/>
</dbReference>
<evidence type="ECO:0000313" key="4">
    <source>
        <dbReference type="Proteomes" id="UP001168877"/>
    </source>
</evidence>
<protein>
    <submittedName>
        <fullName evidence="3">Uncharacterized protein</fullName>
    </submittedName>
</protein>
<gene>
    <name evidence="3" type="ORF">LWI29_000003</name>
</gene>
<feature type="coiled-coil region" evidence="1">
    <location>
        <begin position="127"/>
        <end position="154"/>
    </location>
</feature>
<evidence type="ECO:0000256" key="2">
    <source>
        <dbReference type="SAM" id="Phobius"/>
    </source>
</evidence>
<proteinExistence type="predicted"/>
<dbReference type="AlphaFoldDB" id="A0AA39RUB4"/>
<sequence>MKMKLGLRGAESEKMKMKLGLHGFEPGMENRIVWSWVCGFEKGIEKMMGDMGEEDCVVVGLCGLGGVSCCLCFSALFFRTSTVELPPSSYMSTVERRTSTVKRRMLTVELPPSSSISTIELSPSSYLSTVERRLSNVERQLSNVERRLSNYLRRVTCRLSNSLHRATCRLLNFVKLRVDGRTPSIKLHVDCQTLRRTTLLTPRRTTNCNKK</sequence>
<reference evidence="3" key="1">
    <citation type="journal article" date="2022" name="Plant J.">
        <title>Strategies of tolerance reflected in two North American maple genomes.</title>
        <authorList>
            <person name="McEvoy S.L."/>
            <person name="Sezen U.U."/>
            <person name="Trouern-Trend A."/>
            <person name="McMahon S.M."/>
            <person name="Schaberg P.G."/>
            <person name="Yang J."/>
            <person name="Wegrzyn J.L."/>
            <person name="Swenson N.G."/>
        </authorList>
    </citation>
    <scope>NUCLEOTIDE SEQUENCE</scope>
    <source>
        <strain evidence="3">NS2018</strain>
    </source>
</reference>
<keyword evidence="2" id="KW-0812">Transmembrane</keyword>
<name>A0AA39RUB4_ACESA</name>
<keyword evidence="2" id="KW-1133">Transmembrane helix</keyword>
<keyword evidence="2" id="KW-0472">Membrane</keyword>
<evidence type="ECO:0000256" key="1">
    <source>
        <dbReference type="SAM" id="Coils"/>
    </source>
</evidence>
<keyword evidence="1" id="KW-0175">Coiled coil</keyword>
<accession>A0AA39RUB4</accession>
<reference evidence="3" key="2">
    <citation type="submission" date="2023-06" db="EMBL/GenBank/DDBJ databases">
        <authorList>
            <person name="Swenson N.G."/>
            <person name="Wegrzyn J.L."/>
            <person name="Mcevoy S.L."/>
        </authorList>
    </citation>
    <scope>NUCLEOTIDE SEQUENCE</scope>
    <source>
        <strain evidence="3">NS2018</strain>
        <tissue evidence="3">Leaf</tissue>
    </source>
</reference>